<accession>A0A8S1GRU3</accession>
<dbReference type="Pfam" id="PF01722">
    <property type="entry name" value="BolA"/>
    <property type="match status" value="1"/>
</dbReference>
<evidence type="ECO:0000256" key="3">
    <source>
        <dbReference type="ARBA" id="ARBA00023043"/>
    </source>
</evidence>
<gene>
    <name evidence="8" type="ORF">CAUJ_LOCUS1908</name>
</gene>
<dbReference type="SUPFAM" id="SSF48403">
    <property type="entry name" value="Ankyrin repeat"/>
    <property type="match status" value="1"/>
</dbReference>
<protein>
    <recommendedName>
        <fullName evidence="1">Acyl-CoA-binding domain-containing protein 6</fullName>
    </recommendedName>
</protein>
<feature type="domain" description="ACB" evidence="7">
    <location>
        <begin position="108"/>
        <end position="194"/>
    </location>
</feature>
<evidence type="ECO:0000256" key="6">
    <source>
        <dbReference type="RuleBase" id="RU003860"/>
    </source>
</evidence>
<dbReference type="InterPro" id="IPR002634">
    <property type="entry name" value="BolA"/>
</dbReference>
<name>A0A8S1GRU3_9PELO</name>
<dbReference type="SUPFAM" id="SSF82657">
    <property type="entry name" value="BolA-like"/>
    <property type="match status" value="1"/>
</dbReference>
<dbReference type="InterPro" id="IPR002110">
    <property type="entry name" value="Ankyrin_rpt"/>
</dbReference>
<comment type="caution">
    <text evidence="8">The sequence shown here is derived from an EMBL/GenBank/DDBJ whole genome shotgun (WGS) entry which is preliminary data.</text>
</comment>
<dbReference type="Pfam" id="PF12796">
    <property type="entry name" value="Ank_2"/>
    <property type="match status" value="1"/>
</dbReference>
<dbReference type="InterPro" id="IPR036770">
    <property type="entry name" value="Ankyrin_rpt-contain_sf"/>
</dbReference>
<dbReference type="InterPro" id="IPR000582">
    <property type="entry name" value="Acyl-CoA-binding_protein"/>
</dbReference>
<reference evidence="8" key="1">
    <citation type="submission" date="2020-10" db="EMBL/GenBank/DDBJ databases">
        <authorList>
            <person name="Kikuchi T."/>
        </authorList>
    </citation>
    <scope>NUCLEOTIDE SEQUENCE</scope>
    <source>
        <strain evidence="8">NKZ352</strain>
    </source>
</reference>
<dbReference type="Gene3D" id="3.30.300.90">
    <property type="entry name" value="BolA-like"/>
    <property type="match status" value="1"/>
</dbReference>
<keyword evidence="3 5" id="KW-0040">ANK repeat</keyword>
<dbReference type="InterPro" id="IPR035984">
    <property type="entry name" value="Acyl-CoA-binding_sf"/>
</dbReference>
<dbReference type="PROSITE" id="PS50297">
    <property type="entry name" value="ANK_REP_REGION"/>
    <property type="match status" value="2"/>
</dbReference>
<dbReference type="EMBL" id="CAJGYM010000003">
    <property type="protein sequence ID" value="CAD6185989.1"/>
    <property type="molecule type" value="Genomic_DNA"/>
</dbReference>
<dbReference type="SMART" id="SM00248">
    <property type="entry name" value="ANK"/>
    <property type="match status" value="2"/>
</dbReference>
<dbReference type="Gene3D" id="1.25.40.20">
    <property type="entry name" value="Ankyrin repeat-containing domain"/>
    <property type="match status" value="1"/>
</dbReference>
<dbReference type="PROSITE" id="PS50088">
    <property type="entry name" value="ANK_REPEAT"/>
    <property type="match status" value="2"/>
</dbReference>
<dbReference type="GO" id="GO:0000062">
    <property type="term" value="F:fatty-acyl-CoA binding"/>
    <property type="evidence" value="ECO:0007669"/>
    <property type="project" value="InterPro"/>
</dbReference>
<sequence>MPVSEDDVKQRLQSLEPSHLKVVDQSDGCGAKFLIEVVSEQFNAKTTLASHRIIYEKLADVMDTIHAMFAVHFGQVFQKWRSNSGGNSKENEETEETEEIDDGIDIATRKAFNSAAVYLPNVIGTLDRTDTLQFYGLYKQACCGPPDESQRPSWYDVQSRAKFESWLMNKNLTREEAMHAYCEKLRYHAPDWNPATCSGVHGWGNKPSRMADIESDYENVPHVQETRVETPVEREWFMAMQNDDVDKMRRLLAKDSALLEATDQHLGMTALLSAVDRGCEKVIDFLIMNGANVNATDSYGSTPLHFAAQCHRVRAAELLLGAGAAKNVQDADGKVPAECCDDAFLSQLLRP</sequence>
<dbReference type="InterPro" id="IPR014352">
    <property type="entry name" value="FERM/acyl-CoA-bd_prot_sf"/>
</dbReference>
<dbReference type="PANTHER" id="PTHR24119:SF0">
    <property type="entry name" value="ACYL-COA-BINDING DOMAIN-CONTAINING PROTEIN 6"/>
    <property type="match status" value="1"/>
</dbReference>
<keyword evidence="4" id="KW-0446">Lipid-binding</keyword>
<evidence type="ECO:0000256" key="4">
    <source>
        <dbReference type="ARBA" id="ARBA00023121"/>
    </source>
</evidence>
<evidence type="ECO:0000313" key="8">
    <source>
        <dbReference type="EMBL" id="CAD6185989.1"/>
    </source>
</evidence>
<proteinExistence type="inferred from homology"/>
<feature type="repeat" description="ANK" evidence="5">
    <location>
        <begin position="266"/>
        <end position="298"/>
    </location>
</feature>
<organism evidence="8 9">
    <name type="scientific">Caenorhabditis auriculariae</name>
    <dbReference type="NCBI Taxonomy" id="2777116"/>
    <lineage>
        <taxon>Eukaryota</taxon>
        <taxon>Metazoa</taxon>
        <taxon>Ecdysozoa</taxon>
        <taxon>Nematoda</taxon>
        <taxon>Chromadorea</taxon>
        <taxon>Rhabditida</taxon>
        <taxon>Rhabditina</taxon>
        <taxon>Rhabditomorpha</taxon>
        <taxon>Rhabditoidea</taxon>
        <taxon>Rhabditidae</taxon>
        <taxon>Peloderinae</taxon>
        <taxon>Caenorhabditis</taxon>
    </lineage>
</organism>
<dbReference type="PANTHER" id="PTHR24119">
    <property type="entry name" value="ACYL-COA-BINDING DOMAIN-CONTAINING PROTEIN 6"/>
    <property type="match status" value="1"/>
</dbReference>
<evidence type="ECO:0000256" key="5">
    <source>
        <dbReference type="PROSITE-ProRule" id="PRU00023"/>
    </source>
</evidence>
<dbReference type="PRINTS" id="PR00689">
    <property type="entry name" value="ACOABINDINGP"/>
</dbReference>
<dbReference type="InterPro" id="IPR036065">
    <property type="entry name" value="BolA-like_sf"/>
</dbReference>
<dbReference type="Proteomes" id="UP000835052">
    <property type="component" value="Unassembled WGS sequence"/>
</dbReference>
<dbReference type="Gene3D" id="1.20.80.10">
    <property type="match status" value="1"/>
</dbReference>
<evidence type="ECO:0000259" key="7">
    <source>
        <dbReference type="PROSITE" id="PS51228"/>
    </source>
</evidence>
<dbReference type="AlphaFoldDB" id="A0A8S1GRU3"/>
<dbReference type="Pfam" id="PF00887">
    <property type="entry name" value="ACBP"/>
    <property type="match status" value="1"/>
</dbReference>
<evidence type="ECO:0000256" key="2">
    <source>
        <dbReference type="ARBA" id="ARBA00022737"/>
    </source>
</evidence>
<evidence type="ECO:0000256" key="1">
    <source>
        <dbReference type="ARBA" id="ARBA00018419"/>
    </source>
</evidence>
<dbReference type="OrthoDB" id="10254927at2759"/>
<keyword evidence="9" id="KW-1185">Reference proteome</keyword>
<feature type="repeat" description="ANK" evidence="5">
    <location>
        <begin position="299"/>
        <end position="331"/>
    </location>
</feature>
<dbReference type="PROSITE" id="PS51228">
    <property type="entry name" value="ACB_2"/>
    <property type="match status" value="1"/>
</dbReference>
<dbReference type="SUPFAM" id="SSF47027">
    <property type="entry name" value="Acyl-CoA binding protein"/>
    <property type="match status" value="1"/>
</dbReference>
<evidence type="ECO:0000313" key="9">
    <source>
        <dbReference type="Proteomes" id="UP000835052"/>
    </source>
</evidence>
<keyword evidence="2" id="KW-0677">Repeat</keyword>
<comment type="similarity">
    <text evidence="6">Belongs to the BolA/IbaG family.</text>
</comment>